<dbReference type="InterPro" id="IPR009387">
    <property type="entry name" value="HigB-2"/>
</dbReference>
<comment type="caution">
    <text evidence="1">The sequence shown here is derived from an EMBL/GenBank/DDBJ whole genome shotgun (WGS) entry which is preliminary data.</text>
</comment>
<sequence>MANMVTVAETPKFKELVDDYFDEESFEAFKEHIAQNPFEGVLIQQSQGVRKIRWPSPYGGKSGGYRILTCYDSDTQTVWLLLIYAKSNTQTVKGSQARKLRP</sequence>
<proteinExistence type="predicted"/>
<dbReference type="EMBL" id="RHXE01000071">
    <property type="protein sequence ID" value="RSE17413.1"/>
    <property type="molecule type" value="Genomic_DNA"/>
</dbReference>
<organism evidence="1 2">
    <name type="scientific">Acinetobacter johnsonii</name>
    <dbReference type="NCBI Taxonomy" id="40214"/>
    <lineage>
        <taxon>Bacteria</taxon>
        <taxon>Pseudomonadati</taxon>
        <taxon>Pseudomonadota</taxon>
        <taxon>Gammaproteobacteria</taxon>
        <taxon>Moraxellales</taxon>
        <taxon>Moraxellaceae</taxon>
        <taxon>Acinetobacter</taxon>
    </lineage>
</organism>
<dbReference type="RefSeq" id="WP_125274967.1">
    <property type="nucleotide sequence ID" value="NZ_JAOBYQ010000064.1"/>
</dbReference>
<reference evidence="1 2" key="1">
    <citation type="submission" date="2018-10" db="EMBL/GenBank/DDBJ databases">
        <title>Transmission dynamics of multidrug resistant bacteria on intensive care unit surfaces.</title>
        <authorList>
            <person name="D'Souza A.W."/>
            <person name="Potter R.F."/>
            <person name="Wallace M."/>
            <person name="Shupe A."/>
            <person name="Patel S."/>
            <person name="Sun S."/>
            <person name="Gul D."/>
            <person name="Kwon J.H."/>
            <person name="Andleeb S."/>
            <person name="Burnham C.-A.D."/>
            <person name="Dantas G."/>
        </authorList>
    </citation>
    <scope>NUCLEOTIDE SEQUENCE [LARGE SCALE GENOMIC DNA]</scope>
    <source>
        <strain evidence="1 2">AJ_385</strain>
    </source>
</reference>
<evidence type="ECO:0000313" key="1">
    <source>
        <dbReference type="EMBL" id="RSE17413.1"/>
    </source>
</evidence>
<protein>
    <submittedName>
        <fullName evidence="1">Transcriptional regulator</fullName>
    </submittedName>
</protein>
<name>A0A3R9FM54_ACIJO</name>
<evidence type="ECO:0000313" key="2">
    <source>
        <dbReference type="Proteomes" id="UP000277537"/>
    </source>
</evidence>
<dbReference type="AlphaFoldDB" id="A0A3R9FM54"/>
<accession>A0A3R9FM54</accession>
<gene>
    <name evidence="1" type="ORF">EGT73_17195</name>
</gene>
<dbReference type="PIRSF" id="PIRSF039032">
    <property type="entry name" value="HigB-2"/>
    <property type="match status" value="1"/>
</dbReference>
<dbReference type="Proteomes" id="UP000277537">
    <property type="component" value="Unassembled WGS sequence"/>
</dbReference>